<evidence type="ECO:0000256" key="2">
    <source>
        <dbReference type="ARBA" id="ARBA00023125"/>
    </source>
</evidence>
<accession>A0A261F2V3</accession>
<dbReference type="InterPro" id="IPR000835">
    <property type="entry name" value="HTH_MarR-typ"/>
</dbReference>
<feature type="region of interest" description="Disordered" evidence="4">
    <location>
        <begin position="146"/>
        <end position="195"/>
    </location>
</feature>
<dbReference type="GO" id="GO:0003677">
    <property type="term" value="F:DNA binding"/>
    <property type="evidence" value="ECO:0007669"/>
    <property type="project" value="UniProtKB-KW"/>
</dbReference>
<keyword evidence="2" id="KW-0238">DNA-binding</keyword>
<feature type="compositionally biased region" description="Basic and acidic residues" evidence="4">
    <location>
        <begin position="180"/>
        <end position="195"/>
    </location>
</feature>
<dbReference type="PANTHER" id="PTHR42756">
    <property type="entry name" value="TRANSCRIPTIONAL REGULATOR, MARR"/>
    <property type="match status" value="1"/>
</dbReference>
<comment type="caution">
    <text evidence="6">The sequence shown here is derived from an EMBL/GenBank/DDBJ whole genome shotgun (WGS) entry which is preliminary data.</text>
</comment>
<evidence type="ECO:0000256" key="4">
    <source>
        <dbReference type="SAM" id="MobiDB-lite"/>
    </source>
</evidence>
<sequence length="195" mass="21401">MQSPVLQMQALNRRITRYLHQTLPDCVRGATGGNVRVLIFLAHHSDRDIYQRDIEKAFGITRSTASRELTLLESNGMIARLPVEHDARLKRLVLTARGRDAVSYLEAHGEEMESHLFEGFTPEQIEQFTQFIHRMRANIERAMPADAASVDPAGGSGEGVGGGVAHQAGADAGTDGGNADDNHNKDDRLMEGARE</sequence>
<dbReference type="InterPro" id="IPR036388">
    <property type="entry name" value="WH-like_DNA-bd_sf"/>
</dbReference>
<protein>
    <submittedName>
        <fullName evidence="6">Transcriptional regulator</fullName>
    </submittedName>
</protein>
<dbReference type="RefSeq" id="WP_244569083.1">
    <property type="nucleotide sequence ID" value="NZ_MWWQ01000004.1"/>
</dbReference>
<dbReference type="EMBL" id="MWWQ01000004">
    <property type="protein sequence ID" value="OZG53421.1"/>
    <property type="molecule type" value="Genomic_DNA"/>
</dbReference>
<dbReference type="SUPFAM" id="SSF46785">
    <property type="entry name" value="Winged helix' DNA-binding domain"/>
    <property type="match status" value="1"/>
</dbReference>
<evidence type="ECO:0000313" key="7">
    <source>
        <dbReference type="Proteomes" id="UP000216454"/>
    </source>
</evidence>
<keyword evidence="1" id="KW-0805">Transcription regulation</keyword>
<dbReference type="GO" id="GO:0003700">
    <property type="term" value="F:DNA-binding transcription factor activity"/>
    <property type="evidence" value="ECO:0007669"/>
    <property type="project" value="InterPro"/>
</dbReference>
<organism evidence="6 7">
    <name type="scientific">Pseudoscardovia suis</name>
    <dbReference type="NCBI Taxonomy" id="987063"/>
    <lineage>
        <taxon>Bacteria</taxon>
        <taxon>Bacillati</taxon>
        <taxon>Actinomycetota</taxon>
        <taxon>Actinomycetes</taxon>
        <taxon>Bifidobacteriales</taxon>
        <taxon>Bifidobacteriaceae</taxon>
        <taxon>Pseudoscardovia</taxon>
    </lineage>
</organism>
<dbReference type="PROSITE" id="PS50995">
    <property type="entry name" value="HTH_MARR_2"/>
    <property type="match status" value="1"/>
</dbReference>
<dbReference type="Gene3D" id="1.10.10.10">
    <property type="entry name" value="Winged helix-like DNA-binding domain superfamily/Winged helix DNA-binding domain"/>
    <property type="match status" value="1"/>
</dbReference>
<feature type="compositionally biased region" description="Low complexity" evidence="4">
    <location>
        <begin position="165"/>
        <end position="179"/>
    </location>
</feature>
<feature type="domain" description="HTH marR-type" evidence="5">
    <location>
        <begin position="1"/>
        <end position="137"/>
    </location>
</feature>
<keyword evidence="7" id="KW-1185">Reference proteome</keyword>
<dbReference type="PRINTS" id="PR00598">
    <property type="entry name" value="HTHMARR"/>
</dbReference>
<dbReference type="InterPro" id="IPR036390">
    <property type="entry name" value="WH_DNA-bd_sf"/>
</dbReference>
<evidence type="ECO:0000256" key="3">
    <source>
        <dbReference type="ARBA" id="ARBA00023163"/>
    </source>
</evidence>
<proteinExistence type="predicted"/>
<dbReference type="Proteomes" id="UP000216454">
    <property type="component" value="Unassembled WGS sequence"/>
</dbReference>
<reference evidence="6 7" key="1">
    <citation type="journal article" date="2017" name="BMC Genomics">
        <title>Comparative genomic and phylogenomic analyses of the Bifidobacteriaceae family.</title>
        <authorList>
            <person name="Lugli G.A."/>
            <person name="Milani C."/>
            <person name="Turroni F."/>
            <person name="Duranti S."/>
            <person name="Mancabelli L."/>
            <person name="Mangifesta M."/>
            <person name="Ferrario C."/>
            <person name="Modesto M."/>
            <person name="Mattarelli P."/>
            <person name="Jiri K."/>
            <person name="van Sinderen D."/>
            <person name="Ventura M."/>
        </authorList>
    </citation>
    <scope>NUCLEOTIDE SEQUENCE [LARGE SCALE GENOMIC DNA]</scope>
    <source>
        <strain evidence="6 7">DSM 24744</strain>
    </source>
</reference>
<evidence type="ECO:0000313" key="6">
    <source>
        <dbReference type="EMBL" id="OZG53421.1"/>
    </source>
</evidence>
<dbReference type="Pfam" id="PF12802">
    <property type="entry name" value="MarR_2"/>
    <property type="match status" value="1"/>
</dbReference>
<gene>
    <name evidence="6" type="ORF">PSSU_0187</name>
</gene>
<dbReference type="PANTHER" id="PTHR42756:SF1">
    <property type="entry name" value="TRANSCRIPTIONAL REPRESSOR OF EMRAB OPERON"/>
    <property type="match status" value="1"/>
</dbReference>
<name>A0A261F2V3_9BIFI</name>
<dbReference type="AlphaFoldDB" id="A0A261F2V3"/>
<evidence type="ECO:0000256" key="1">
    <source>
        <dbReference type="ARBA" id="ARBA00023015"/>
    </source>
</evidence>
<keyword evidence="3" id="KW-0804">Transcription</keyword>
<dbReference type="SMART" id="SM00347">
    <property type="entry name" value="HTH_MARR"/>
    <property type="match status" value="1"/>
</dbReference>
<feature type="compositionally biased region" description="Gly residues" evidence="4">
    <location>
        <begin position="154"/>
        <end position="164"/>
    </location>
</feature>
<evidence type="ECO:0000259" key="5">
    <source>
        <dbReference type="PROSITE" id="PS50995"/>
    </source>
</evidence>